<feature type="domain" description="BFN" evidence="2">
    <location>
        <begin position="1"/>
        <end position="133"/>
    </location>
</feature>
<dbReference type="GO" id="GO:0004518">
    <property type="term" value="F:nuclease activity"/>
    <property type="evidence" value="ECO:0007669"/>
    <property type="project" value="InterPro"/>
</dbReference>
<dbReference type="STRING" id="1121455.SAMN02745728_00711"/>
<feature type="region of interest" description="Disordered" evidence="1">
    <location>
        <begin position="227"/>
        <end position="251"/>
    </location>
</feature>
<reference evidence="3 4" key="1">
    <citation type="submission" date="2016-12" db="EMBL/GenBank/DDBJ databases">
        <authorList>
            <person name="Song W.-J."/>
            <person name="Kurnit D.M."/>
        </authorList>
    </citation>
    <scope>NUCLEOTIDE SEQUENCE [LARGE SCALE GENOMIC DNA]</scope>
    <source>
        <strain evidence="3 4">DSM 11393</strain>
    </source>
</reference>
<feature type="compositionally biased region" description="Basic and acidic residues" evidence="1">
    <location>
        <begin position="229"/>
        <end position="251"/>
    </location>
</feature>
<evidence type="ECO:0000313" key="3">
    <source>
        <dbReference type="EMBL" id="SHN55726.1"/>
    </source>
</evidence>
<dbReference type="AlphaFoldDB" id="A0A1M7SB29"/>
<gene>
    <name evidence="3" type="ORF">SAMN02745728_00711</name>
</gene>
<dbReference type="PROSITE" id="PS51658">
    <property type="entry name" value="BFN"/>
    <property type="match status" value="1"/>
</dbReference>
<dbReference type="Pfam" id="PF02577">
    <property type="entry name" value="BFN_dom"/>
    <property type="match status" value="1"/>
</dbReference>
<evidence type="ECO:0000256" key="1">
    <source>
        <dbReference type="SAM" id="MobiDB-lite"/>
    </source>
</evidence>
<dbReference type="Gene3D" id="3.10.690.10">
    <property type="entry name" value="Bifunctional nuclease domain"/>
    <property type="match status" value="1"/>
</dbReference>
<dbReference type="SUPFAM" id="SSF103256">
    <property type="entry name" value="Hypothetical protein TM0160"/>
    <property type="match status" value="1"/>
</dbReference>
<dbReference type="InterPro" id="IPR003729">
    <property type="entry name" value="Bi_nuclease_dom"/>
</dbReference>
<proteinExistence type="predicted"/>
<keyword evidence="4" id="KW-1185">Reference proteome</keyword>
<dbReference type="EMBL" id="FRDI01000003">
    <property type="protein sequence ID" value="SHN55726.1"/>
    <property type="molecule type" value="Genomic_DNA"/>
</dbReference>
<accession>A0A1M7SB29</accession>
<dbReference type="OrthoDB" id="9788698at2"/>
<dbReference type="RefSeq" id="WP_084650576.1">
    <property type="nucleotide sequence ID" value="NZ_FRDI01000003.1"/>
</dbReference>
<dbReference type="Proteomes" id="UP000186469">
    <property type="component" value="Unassembled WGS sequence"/>
</dbReference>
<name>A0A1M7SB29_9BACT</name>
<sequence length="251" mass="28111">MVEMYVLGLTLEEETKAPIITLHSKNTGINLQIIVSPLEGMNLSMALQQLGARKALTHELALKLVEVFDGKLLAVEIYQPGQNVFNADLLLESSEGETLRIDARPADAIILAMSAKCPILVSKELLDKQGIRDFKNTEMATQVKNFDTEKSKMSNLSEEPKTPTITVSILKKDANGVEKIVDTIKTELRQVSSNANNLDNIEDRKKWLEKVQEQALISKVVETVNAETKGTEDEKRWQEMLSKEPLSKYKM</sequence>
<evidence type="ECO:0000259" key="2">
    <source>
        <dbReference type="PROSITE" id="PS51658"/>
    </source>
</evidence>
<protein>
    <submittedName>
        <fullName evidence="3">Bifunctional DNase/RNase</fullName>
    </submittedName>
</protein>
<evidence type="ECO:0000313" key="4">
    <source>
        <dbReference type="Proteomes" id="UP000186469"/>
    </source>
</evidence>
<dbReference type="InterPro" id="IPR036104">
    <property type="entry name" value="BFN_sf"/>
</dbReference>
<organism evidence="3 4">
    <name type="scientific">Desulfovibrio litoralis DSM 11393</name>
    <dbReference type="NCBI Taxonomy" id="1121455"/>
    <lineage>
        <taxon>Bacteria</taxon>
        <taxon>Pseudomonadati</taxon>
        <taxon>Thermodesulfobacteriota</taxon>
        <taxon>Desulfovibrionia</taxon>
        <taxon>Desulfovibrionales</taxon>
        <taxon>Desulfovibrionaceae</taxon>
        <taxon>Desulfovibrio</taxon>
    </lineage>
</organism>